<accession>A0ACC1YCW7</accession>
<evidence type="ECO:0000313" key="1">
    <source>
        <dbReference type="EMBL" id="KAJ4721052.1"/>
    </source>
</evidence>
<gene>
    <name evidence="1" type="ORF">OWV82_008780</name>
</gene>
<dbReference type="EMBL" id="CM051397">
    <property type="protein sequence ID" value="KAJ4721052.1"/>
    <property type="molecule type" value="Genomic_DNA"/>
</dbReference>
<keyword evidence="2" id="KW-1185">Reference proteome</keyword>
<name>A0ACC1YCW7_MELAZ</name>
<comment type="caution">
    <text evidence="1">The sequence shown here is derived from an EMBL/GenBank/DDBJ whole genome shotgun (WGS) entry which is preliminary data.</text>
</comment>
<reference evidence="1 2" key="1">
    <citation type="journal article" date="2023" name="Science">
        <title>Complex scaffold remodeling in plant triterpene biosynthesis.</title>
        <authorList>
            <person name="De La Pena R."/>
            <person name="Hodgson H."/>
            <person name="Liu J.C."/>
            <person name="Stephenson M.J."/>
            <person name="Martin A.C."/>
            <person name="Owen C."/>
            <person name="Harkess A."/>
            <person name="Leebens-Mack J."/>
            <person name="Jimenez L.E."/>
            <person name="Osbourn A."/>
            <person name="Sattely E.S."/>
        </authorList>
    </citation>
    <scope>NUCLEOTIDE SEQUENCE [LARGE SCALE GENOMIC DNA]</scope>
    <source>
        <strain evidence="2">cv. JPN11</strain>
        <tissue evidence="1">Leaf</tissue>
    </source>
</reference>
<dbReference type="Proteomes" id="UP001164539">
    <property type="component" value="Chromosome 4"/>
</dbReference>
<organism evidence="1 2">
    <name type="scientific">Melia azedarach</name>
    <name type="common">Chinaberry tree</name>
    <dbReference type="NCBI Taxonomy" id="155640"/>
    <lineage>
        <taxon>Eukaryota</taxon>
        <taxon>Viridiplantae</taxon>
        <taxon>Streptophyta</taxon>
        <taxon>Embryophyta</taxon>
        <taxon>Tracheophyta</taxon>
        <taxon>Spermatophyta</taxon>
        <taxon>Magnoliopsida</taxon>
        <taxon>eudicotyledons</taxon>
        <taxon>Gunneridae</taxon>
        <taxon>Pentapetalae</taxon>
        <taxon>rosids</taxon>
        <taxon>malvids</taxon>
        <taxon>Sapindales</taxon>
        <taxon>Meliaceae</taxon>
        <taxon>Melia</taxon>
    </lineage>
</organism>
<sequence length="306" mass="35116">MESDLLRLAEAALKAAESAANVDDGFSVNKRPEVCRCISLLKKLKEFPVSYDVLASTQVDKRLRHLRNHNKEKVRLMAKWLLEIWSSIIKDGLSRNQKRGVNVIADESTKSIDDEGSRNKRKRDSEEDGVEKEERVFSCFKRPSREPKVSKQMVAVSTKCSDAFRNKVREILVEALKKVAGEVSDDDNEEMKEKVRARDPVAVAVSIESMMFKKLGPFNGPKKFKYRSTMFNIKDPKNQDFRRKILLGEVKPERLVGLTTEEMASNERQCEIKQIKEKALSKIQEPVKEEPVGKSDNELVWLDSMW</sequence>
<protein>
    <submittedName>
        <fullName evidence="1">Transcription elongation factor TFIIS-like</fullName>
    </submittedName>
</protein>
<evidence type="ECO:0000313" key="2">
    <source>
        <dbReference type="Proteomes" id="UP001164539"/>
    </source>
</evidence>
<proteinExistence type="predicted"/>